<feature type="non-terminal residue" evidence="1">
    <location>
        <position position="31"/>
    </location>
</feature>
<proteinExistence type="predicted"/>
<dbReference type="EMBL" id="ACSJ01000019">
    <property type="protein sequence ID" value="EES90261.1"/>
    <property type="molecule type" value="Genomic_DNA"/>
</dbReference>
<evidence type="ECO:0000313" key="1">
    <source>
        <dbReference type="EMBL" id="EES90261.1"/>
    </source>
</evidence>
<protein>
    <submittedName>
        <fullName evidence="1">Uncharacterized protein</fullName>
    </submittedName>
</protein>
<gene>
    <name evidence="1" type="ORF">CLG_B2200</name>
</gene>
<reference evidence="1 2" key="1">
    <citation type="submission" date="2009-10" db="EMBL/GenBank/DDBJ databases">
        <authorList>
            <person name="Shrivastava S."/>
            <person name="Brinkac L.B."/>
            <person name="Brown J.L."/>
            <person name="Bruce D.B."/>
            <person name="Detter C."/>
            <person name="Green L.D."/>
            <person name="Munk C.A."/>
            <person name="Rogers Y.C."/>
            <person name="Tapia R."/>
            <person name="Saunders E.S."/>
            <person name="Sims D.R."/>
            <person name="Smith L.A."/>
            <person name="Smith T.J."/>
            <person name="Sutton G."/>
            <person name="Brettin T."/>
        </authorList>
    </citation>
    <scope>NUCLEOTIDE SEQUENCE [LARGE SCALE GENOMIC DNA]</scope>
    <source>
        <strain evidence="2">D str. 1873</strain>
    </source>
</reference>
<comment type="caution">
    <text evidence="1">The sequence shown here is derived from an EMBL/GenBank/DDBJ whole genome shotgun (WGS) entry which is preliminary data.</text>
</comment>
<evidence type="ECO:0000313" key="2">
    <source>
        <dbReference type="Proteomes" id="UP000006160"/>
    </source>
</evidence>
<accession>A0A9P2G5H7</accession>
<organism evidence="1 2">
    <name type="scientific">Clostridium botulinum D str. 1873</name>
    <dbReference type="NCBI Taxonomy" id="592027"/>
    <lineage>
        <taxon>Bacteria</taxon>
        <taxon>Bacillati</taxon>
        <taxon>Bacillota</taxon>
        <taxon>Clostridia</taxon>
        <taxon>Eubacteriales</taxon>
        <taxon>Clostridiaceae</taxon>
        <taxon>Clostridium</taxon>
    </lineage>
</organism>
<name>A0A9P2G5H7_CLOBO</name>
<dbReference type="Proteomes" id="UP000006160">
    <property type="component" value="Unassembled WGS sequence"/>
</dbReference>
<sequence>MENSSRIINVERKYKVSMGWTFCSSPLYKNI</sequence>
<dbReference type="AlphaFoldDB" id="A0A9P2G5H7"/>